<protein>
    <recommendedName>
        <fullName evidence="6">Zn(2)-C6 fungal-type domain-containing protein</fullName>
    </recommendedName>
</protein>
<dbReference type="PANTHER" id="PTHR38111">
    <property type="entry name" value="ZN(2)-C6 FUNGAL-TYPE DOMAIN-CONTAINING PROTEIN-RELATED"/>
    <property type="match status" value="1"/>
</dbReference>
<dbReference type="GeneID" id="28732227"/>
<dbReference type="OrthoDB" id="3525185at2759"/>
<dbReference type="VEuPathDB" id="FungiDB:AB675_11494"/>
<evidence type="ECO:0000256" key="1">
    <source>
        <dbReference type="ARBA" id="ARBA00023015"/>
    </source>
</evidence>
<keyword evidence="8" id="KW-1185">Reference proteome</keyword>
<dbReference type="GO" id="GO:0003677">
    <property type="term" value="F:DNA binding"/>
    <property type="evidence" value="ECO:0007669"/>
    <property type="project" value="UniProtKB-KW"/>
</dbReference>
<keyword evidence="1" id="KW-0805">Transcription regulation</keyword>
<evidence type="ECO:0000256" key="3">
    <source>
        <dbReference type="ARBA" id="ARBA00023163"/>
    </source>
</evidence>
<accession>A0A0N1P0E0</accession>
<dbReference type="PROSITE" id="PS00463">
    <property type="entry name" value="ZN2_CY6_FUNGAL_1"/>
    <property type="match status" value="1"/>
</dbReference>
<keyword evidence="4" id="KW-0539">Nucleus</keyword>
<keyword evidence="3" id="KW-0804">Transcription</keyword>
<proteinExistence type="predicted"/>
<dbReference type="InterPro" id="IPR001138">
    <property type="entry name" value="Zn2Cys6_DnaBD"/>
</dbReference>
<dbReference type="InterPro" id="IPR021858">
    <property type="entry name" value="Fun_TF"/>
</dbReference>
<evidence type="ECO:0000256" key="5">
    <source>
        <dbReference type="SAM" id="MobiDB-lite"/>
    </source>
</evidence>
<dbReference type="Proteomes" id="UP000038010">
    <property type="component" value="Unassembled WGS sequence"/>
</dbReference>
<feature type="compositionally biased region" description="Basic and acidic residues" evidence="5">
    <location>
        <begin position="55"/>
        <end position="65"/>
    </location>
</feature>
<evidence type="ECO:0000259" key="6">
    <source>
        <dbReference type="PROSITE" id="PS50048"/>
    </source>
</evidence>
<comment type="caution">
    <text evidence="7">The sequence shown here is derived from an EMBL/GenBank/DDBJ whole genome shotgun (WGS) entry which is preliminary data.</text>
</comment>
<dbReference type="GO" id="GO:0008270">
    <property type="term" value="F:zinc ion binding"/>
    <property type="evidence" value="ECO:0007669"/>
    <property type="project" value="InterPro"/>
</dbReference>
<organism evidence="7 8">
    <name type="scientific">Cyphellophora attinorum</name>
    <dbReference type="NCBI Taxonomy" id="1664694"/>
    <lineage>
        <taxon>Eukaryota</taxon>
        <taxon>Fungi</taxon>
        <taxon>Dikarya</taxon>
        <taxon>Ascomycota</taxon>
        <taxon>Pezizomycotina</taxon>
        <taxon>Eurotiomycetes</taxon>
        <taxon>Chaetothyriomycetidae</taxon>
        <taxon>Chaetothyriales</taxon>
        <taxon>Cyphellophoraceae</taxon>
        <taxon>Cyphellophora</taxon>
    </lineage>
</organism>
<dbReference type="AlphaFoldDB" id="A0A0N1P0E0"/>
<feature type="compositionally biased region" description="Low complexity" evidence="5">
    <location>
        <begin position="66"/>
        <end position="80"/>
    </location>
</feature>
<gene>
    <name evidence="7" type="ORF">AB675_11494</name>
</gene>
<dbReference type="CDD" id="cd00067">
    <property type="entry name" value="GAL4"/>
    <property type="match status" value="1"/>
</dbReference>
<evidence type="ECO:0000256" key="2">
    <source>
        <dbReference type="ARBA" id="ARBA00023125"/>
    </source>
</evidence>
<dbReference type="InterPro" id="IPR036864">
    <property type="entry name" value="Zn2-C6_fun-type_DNA-bd_sf"/>
</dbReference>
<dbReference type="SUPFAM" id="SSF57701">
    <property type="entry name" value="Zn2/Cys6 DNA-binding domain"/>
    <property type="match status" value="1"/>
</dbReference>
<dbReference type="SMART" id="SM00066">
    <property type="entry name" value="GAL4"/>
    <property type="match status" value="1"/>
</dbReference>
<evidence type="ECO:0000313" key="8">
    <source>
        <dbReference type="Proteomes" id="UP000038010"/>
    </source>
</evidence>
<feature type="region of interest" description="Disordered" evidence="5">
    <location>
        <begin position="55"/>
        <end position="80"/>
    </location>
</feature>
<reference evidence="7 8" key="1">
    <citation type="submission" date="2015-06" db="EMBL/GenBank/DDBJ databases">
        <title>Draft genome of the ant-associated black yeast Phialophora attae CBS 131958.</title>
        <authorList>
            <person name="Moreno L.F."/>
            <person name="Stielow B.J."/>
            <person name="de Hoog S."/>
            <person name="Vicente V.A."/>
            <person name="Weiss V.A."/>
            <person name="de Vries M."/>
            <person name="Cruz L.M."/>
            <person name="Souza E.M."/>
        </authorList>
    </citation>
    <scope>NUCLEOTIDE SEQUENCE [LARGE SCALE GENOMIC DNA]</scope>
    <source>
        <strain evidence="7 8">CBS 131958</strain>
    </source>
</reference>
<feature type="domain" description="Zn(2)-C6 fungal-type" evidence="6">
    <location>
        <begin position="9"/>
        <end position="39"/>
    </location>
</feature>
<dbReference type="InterPro" id="IPR053178">
    <property type="entry name" value="Osmoadaptation_assoc"/>
</dbReference>
<keyword evidence="2" id="KW-0238">DNA-binding</keyword>
<dbReference type="STRING" id="1664694.A0A0N1P0E0"/>
<dbReference type="Gene3D" id="4.10.240.10">
    <property type="entry name" value="Zn(2)-C6 fungal-type DNA-binding domain"/>
    <property type="match status" value="1"/>
</dbReference>
<evidence type="ECO:0000256" key="4">
    <source>
        <dbReference type="ARBA" id="ARBA00023242"/>
    </source>
</evidence>
<dbReference type="EMBL" id="LFJN01000013">
    <property type="protein sequence ID" value="KPI40144.1"/>
    <property type="molecule type" value="Genomic_DNA"/>
</dbReference>
<sequence>MPGVPTSKGCEACRRRKKGCDLARPICGRCAKLGIKCVNSGVGRLKFVDENDRLAKQNASPERDSSPSTDSSASSSPPSSASAFQIARLNKSAIVSHATGAFWLAYVPVEIANTPLHLVTDIASSGWIRLALQHAQQDQGLEDAVAALALSRMSRQTGDARARKEALMFYGSTVRHVRRSILDPDKVNDDSLLATVMLLAIFELHEGTYRRDTAWGAHVDGASKIISARGGSAIATDFGRTLYLSHLRDELVYGIGTRGKSRKSIGETTYLPDDNDTMEIRLARILSTMPVIMEEADRLRSVRNPTRLVQGMGALLGMVAAVLAALEDFCDTLALQAHPAPLYIELPSQLYAALPSDSPERVFSEYLHFSSLSLADPLLMAWTSMLLLHSTIFLAWENTRIQLPSIHIDTILPIINQIPNHTPAYIDGLTLRIAQSLEYFILPENGLLGAEYVKYAIPIAMGYMAFWKWPEQMWFKVLFKRMKELNLGVEGFLADMFRGQELRLIRPLDDDDGSERRRMKVWNGSVFSSVTATYESKEDEDDTSPRAPEVYVPAKKW</sequence>
<name>A0A0N1P0E0_9EURO</name>
<dbReference type="PROSITE" id="PS50048">
    <property type="entry name" value="ZN2_CY6_FUNGAL_2"/>
    <property type="match status" value="1"/>
</dbReference>
<dbReference type="PANTHER" id="PTHR38111:SF11">
    <property type="entry name" value="TRANSCRIPTION FACTOR DOMAIN-CONTAINING PROTEIN-RELATED"/>
    <property type="match status" value="1"/>
</dbReference>
<dbReference type="GO" id="GO:0000981">
    <property type="term" value="F:DNA-binding transcription factor activity, RNA polymerase II-specific"/>
    <property type="evidence" value="ECO:0007669"/>
    <property type="project" value="InterPro"/>
</dbReference>
<dbReference type="Pfam" id="PF11951">
    <property type="entry name" value="Fungal_trans_2"/>
    <property type="match status" value="1"/>
</dbReference>
<evidence type="ECO:0000313" key="7">
    <source>
        <dbReference type="EMBL" id="KPI40144.1"/>
    </source>
</evidence>
<dbReference type="Pfam" id="PF00172">
    <property type="entry name" value="Zn_clus"/>
    <property type="match status" value="1"/>
</dbReference>
<dbReference type="RefSeq" id="XP_018000107.1">
    <property type="nucleotide sequence ID" value="XM_018140346.1"/>
</dbReference>